<dbReference type="GO" id="GO:0000976">
    <property type="term" value="F:transcription cis-regulatory region binding"/>
    <property type="evidence" value="ECO:0007669"/>
    <property type="project" value="TreeGrafter"/>
</dbReference>
<evidence type="ECO:0000259" key="4">
    <source>
        <dbReference type="PROSITE" id="PS50932"/>
    </source>
</evidence>
<evidence type="ECO:0000313" key="5">
    <source>
        <dbReference type="EMBL" id="TKC88852.1"/>
    </source>
</evidence>
<dbReference type="Proteomes" id="UP000305539">
    <property type="component" value="Unassembled WGS sequence"/>
</dbReference>
<feature type="domain" description="HTH lacI-type" evidence="4">
    <location>
        <begin position="15"/>
        <end position="68"/>
    </location>
</feature>
<dbReference type="PROSITE" id="PS50932">
    <property type="entry name" value="HTH_LACI_2"/>
    <property type="match status" value="1"/>
</dbReference>
<dbReference type="EMBL" id="SWJE01000006">
    <property type="protein sequence ID" value="TKC88852.1"/>
    <property type="molecule type" value="Genomic_DNA"/>
</dbReference>
<keyword evidence="1" id="KW-0805">Transcription regulation</keyword>
<dbReference type="SUPFAM" id="SSF47413">
    <property type="entry name" value="lambda repressor-like DNA-binding domains"/>
    <property type="match status" value="1"/>
</dbReference>
<dbReference type="Gene3D" id="3.40.50.2300">
    <property type="match status" value="2"/>
</dbReference>
<dbReference type="OrthoDB" id="9805642at2"/>
<dbReference type="AlphaFoldDB" id="A0A4U1I679"/>
<keyword evidence="2" id="KW-0238">DNA-binding</keyword>
<dbReference type="Gene3D" id="1.10.260.40">
    <property type="entry name" value="lambda repressor-like DNA-binding domains"/>
    <property type="match status" value="1"/>
</dbReference>
<dbReference type="CDD" id="cd01392">
    <property type="entry name" value="HTH_LacI"/>
    <property type="match status" value="1"/>
</dbReference>
<dbReference type="GO" id="GO:0003700">
    <property type="term" value="F:DNA-binding transcription factor activity"/>
    <property type="evidence" value="ECO:0007669"/>
    <property type="project" value="TreeGrafter"/>
</dbReference>
<protein>
    <submittedName>
        <fullName evidence="5">LacI family transcriptional regulator</fullName>
    </submittedName>
</protein>
<evidence type="ECO:0000256" key="2">
    <source>
        <dbReference type="ARBA" id="ARBA00023125"/>
    </source>
</evidence>
<dbReference type="InterPro" id="IPR046335">
    <property type="entry name" value="LacI/GalR-like_sensor"/>
</dbReference>
<dbReference type="InterPro" id="IPR000843">
    <property type="entry name" value="HTH_LacI"/>
</dbReference>
<dbReference type="CDD" id="cd06267">
    <property type="entry name" value="PBP1_LacI_sugar_binding-like"/>
    <property type="match status" value="1"/>
</dbReference>
<dbReference type="InterPro" id="IPR010982">
    <property type="entry name" value="Lambda_DNA-bd_dom_sf"/>
</dbReference>
<evidence type="ECO:0000256" key="3">
    <source>
        <dbReference type="ARBA" id="ARBA00023163"/>
    </source>
</evidence>
<reference evidence="5 6" key="1">
    <citation type="submission" date="2019-04" db="EMBL/GenBank/DDBJ databases">
        <title>Trinickia sp. 7GSK02, isolated from subtropical forest soil.</title>
        <authorList>
            <person name="Gao Z.-H."/>
            <person name="Qiu L.-H."/>
        </authorList>
    </citation>
    <scope>NUCLEOTIDE SEQUENCE [LARGE SCALE GENOMIC DNA]</scope>
    <source>
        <strain evidence="5 6">7GSK02</strain>
    </source>
</reference>
<keyword evidence="3" id="KW-0804">Transcription</keyword>
<dbReference type="InterPro" id="IPR028082">
    <property type="entry name" value="Peripla_BP_I"/>
</dbReference>
<sequence length="349" mass="38326">MGSVTNDDASKHRPPTIVDVAERAGVAIGTVSRYLQGKPVRRGNREQIEVAIQALRFRRSAVATAMRTDRTQVIGLLAPSFFEEYHGVLLEHLSRAIRREGRALLVYCHGRDPKVMVEGLDFFAARQVDALVMSGTTRVTEQMQQLVNDGLPVVICNNDLPGVPVSRVFVDNRKASNRAVKHLLDLGHRRIALLSGNRNDSTGKERYLGYEDALRERGLKLDPAYVADGDWTVLGGEQAAKQLMEQARPPTAIFSANGPMTNGALKYFRENGHVLPDDVSLISFDDSPVFSLHRPGITAVAQPIAAIAESISDLVSRRLSDPSQAIESTVVLDCDIILRESTRSPVGKR</sequence>
<keyword evidence="6" id="KW-1185">Reference proteome</keyword>
<evidence type="ECO:0000256" key="1">
    <source>
        <dbReference type="ARBA" id="ARBA00023015"/>
    </source>
</evidence>
<dbReference type="PANTHER" id="PTHR30146:SF109">
    <property type="entry name" value="HTH-TYPE TRANSCRIPTIONAL REGULATOR GALS"/>
    <property type="match status" value="1"/>
</dbReference>
<dbReference type="PANTHER" id="PTHR30146">
    <property type="entry name" value="LACI-RELATED TRANSCRIPTIONAL REPRESSOR"/>
    <property type="match status" value="1"/>
</dbReference>
<dbReference type="Pfam" id="PF00356">
    <property type="entry name" value="LacI"/>
    <property type="match status" value="1"/>
</dbReference>
<dbReference type="SMART" id="SM00354">
    <property type="entry name" value="HTH_LACI"/>
    <property type="match status" value="1"/>
</dbReference>
<evidence type="ECO:0000313" key="6">
    <source>
        <dbReference type="Proteomes" id="UP000305539"/>
    </source>
</evidence>
<name>A0A4U1I679_9BURK</name>
<gene>
    <name evidence="5" type="ORF">FAZ69_13560</name>
</gene>
<dbReference type="Pfam" id="PF13377">
    <property type="entry name" value="Peripla_BP_3"/>
    <property type="match status" value="1"/>
</dbReference>
<dbReference type="SUPFAM" id="SSF53822">
    <property type="entry name" value="Periplasmic binding protein-like I"/>
    <property type="match status" value="1"/>
</dbReference>
<comment type="caution">
    <text evidence="5">The sequence shown here is derived from an EMBL/GenBank/DDBJ whole genome shotgun (WGS) entry which is preliminary data.</text>
</comment>
<accession>A0A4U1I679</accession>
<proteinExistence type="predicted"/>
<organism evidence="5 6">
    <name type="scientific">Trinickia terrae</name>
    <dbReference type="NCBI Taxonomy" id="2571161"/>
    <lineage>
        <taxon>Bacteria</taxon>
        <taxon>Pseudomonadati</taxon>
        <taxon>Pseudomonadota</taxon>
        <taxon>Betaproteobacteria</taxon>
        <taxon>Burkholderiales</taxon>
        <taxon>Burkholderiaceae</taxon>
        <taxon>Trinickia</taxon>
    </lineage>
</organism>